<accession>A0A7S0C7U1</accession>
<dbReference type="EMBL" id="HBEL01025243">
    <property type="protein sequence ID" value="CAD8415603.1"/>
    <property type="molecule type" value="Transcribed_RNA"/>
</dbReference>
<reference evidence="1" key="1">
    <citation type="submission" date="2021-01" db="EMBL/GenBank/DDBJ databases">
        <authorList>
            <person name="Corre E."/>
            <person name="Pelletier E."/>
            <person name="Niang G."/>
            <person name="Scheremetjew M."/>
            <person name="Finn R."/>
            <person name="Kale V."/>
            <person name="Holt S."/>
            <person name="Cochrane G."/>
            <person name="Meng A."/>
            <person name="Brown T."/>
            <person name="Cohen L."/>
        </authorList>
    </citation>
    <scope>NUCLEOTIDE SEQUENCE</scope>
    <source>
        <strain evidence="1">CCAP1064/1</strain>
    </source>
</reference>
<protein>
    <submittedName>
        <fullName evidence="1">Uncharacterized protein</fullName>
    </submittedName>
</protein>
<proteinExistence type="predicted"/>
<evidence type="ECO:0000313" key="1">
    <source>
        <dbReference type="EMBL" id="CAD8415603.1"/>
    </source>
</evidence>
<name>A0A7S0C7U1_9STRA</name>
<organism evidence="1">
    <name type="scientific">Proboscia inermis</name>
    <dbReference type="NCBI Taxonomy" id="420281"/>
    <lineage>
        <taxon>Eukaryota</taxon>
        <taxon>Sar</taxon>
        <taxon>Stramenopiles</taxon>
        <taxon>Ochrophyta</taxon>
        <taxon>Bacillariophyta</taxon>
        <taxon>Coscinodiscophyceae</taxon>
        <taxon>Rhizosoleniophycidae</taxon>
        <taxon>Rhizosoleniales</taxon>
        <taxon>Rhizosoleniaceae</taxon>
        <taxon>Proboscia</taxon>
    </lineage>
</organism>
<sequence>MQRLTNNVELEKDVEDTMKDLSQRLTTDTTFQGFKQVIFWGLFQRLTNADSEPYNILKKETDDVSDLRVEEDYHDADDDMSDNFAVETNEEAFQEDEDETMLDLSHQLTNSVAFVIIKRR</sequence>
<gene>
    <name evidence="1" type="ORF">PINE0816_LOCUS11738</name>
</gene>
<dbReference type="AlphaFoldDB" id="A0A7S0C7U1"/>